<dbReference type="InterPro" id="IPR014710">
    <property type="entry name" value="RmlC-like_jellyroll"/>
</dbReference>
<dbReference type="EMBL" id="AP012159">
    <property type="protein sequence ID" value="BAK85192.1"/>
    <property type="molecule type" value="Genomic_DNA"/>
</dbReference>
<dbReference type="PANTHER" id="PTHR46390">
    <property type="entry name" value="MANNOSE-1-PHOSPHATE GUANYLYLTRANSFERASE"/>
    <property type="match status" value="1"/>
</dbReference>
<dbReference type="PANTHER" id="PTHR46390:SF1">
    <property type="entry name" value="MANNOSE-1-PHOSPHATE GUANYLYLTRANSFERASE"/>
    <property type="match status" value="1"/>
</dbReference>
<dbReference type="CDD" id="cd02213">
    <property type="entry name" value="cupin_PMI_typeII_C"/>
    <property type="match status" value="1"/>
</dbReference>
<dbReference type="GO" id="GO:0009298">
    <property type="term" value="P:GDP-mannose biosynthetic process"/>
    <property type="evidence" value="ECO:0007669"/>
    <property type="project" value="TreeGrafter"/>
</dbReference>
<evidence type="ECO:0000256" key="7">
    <source>
        <dbReference type="ARBA" id="ARBA00047343"/>
    </source>
</evidence>
<dbReference type="SUPFAM" id="SSF53448">
    <property type="entry name" value="Nucleotide-diphospho-sugar transferases"/>
    <property type="match status" value="1"/>
</dbReference>
<dbReference type="InterPro" id="IPR006375">
    <property type="entry name" value="Man1P_GuaTrfase/Man6P_Isoase"/>
</dbReference>
<organism evidence="12 13">
    <name type="scientific">Komagataeibacter medellinensis (strain NBRC 3288 / BCRC 11682 / LMG 1693 / Kondo 51)</name>
    <name type="common">Gluconacetobacter medellinensis</name>
    <dbReference type="NCBI Taxonomy" id="634177"/>
    <lineage>
        <taxon>Bacteria</taxon>
        <taxon>Pseudomonadati</taxon>
        <taxon>Pseudomonadota</taxon>
        <taxon>Alphaproteobacteria</taxon>
        <taxon>Acetobacterales</taxon>
        <taxon>Acetobacteraceae</taxon>
        <taxon>Komagataeibacter</taxon>
    </lineage>
</organism>
<keyword evidence="5" id="KW-0547">Nucleotide-binding</keyword>
<dbReference type="InterPro" id="IPR051161">
    <property type="entry name" value="Mannose-6P_isomerase_type2"/>
</dbReference>
<evidence type="ECO:0000259" key="11">
    <source>
        <dbReference type="Pfam" id="PF22640"/>
    </source>
</evidence>
<evidence type="ECO:0000259" key="10">
    <source>
        <dbReference type="Pfam" id="PF01050"/>
    </source>
</evidence>
<comment type="catalytic activity">
    <reaction evidence="7">
        <text>alpha-D-mannose 1-phosphate + GTP + H(+) = GDP-alpha-D-mannose + diphosphate</text>
        <dbReference type="Rhea" id="RHEA:15229"/>
        <dbReference type="ChEBI" id="CHEBI:15378"/>
        <dbReference type="ChEBI" id="CHEBI:33019"/>
        <dbReference type="ChEBI" id="CHEBI:37565"/>
        <dbReference type="ChEBI" id="CHEBI:57527"/>
        <dbReference type="ChEBI" id="CHEBI:58409"/>
        <dbReference type="EC" id="2.7.7.13"/>
    </reaction>
</comment>
<accession>G2I3M5</accession>
<sequence>MTELRSMTFMTVTDVHIPSVQPERRAIIPVILSGGTGTRLWPVSRASHPKQFWALTSAHTMIGETLQRATGEAFAPPIVVCNQDHRFLVAEQLRENGCEDGRIILEPAARNTAAAIAAAALLAADEDPDTLLWIMAADASFRHLERLAAALEKGVQAARAGYIVTFGIQPDSPETGYGYIRSDGPLYPDGDSTDVQRVVSFIEKPDRLRATEMLKEGGYLWNSGMLMVQASVMLAELERHEPTILECVRASLEHSQNDLTFRRLDTESFLRCPNVSIDYVVMERTDRAVVIPADLGWTHVGNWNALWELGDKDVRGNVAVGDVVLEQSHNCYVRSEGMLTAVAGLTDVALIVTSDAVLAIHRDYAQDVSALVAQLKASRRPEAEIHNRCYRPWGFYEGLIQGERFQVKRIVVYPGQKLSLQKHFHRAEHWVVVSGTAMVTRDEENLLLQENESVYLPLGCMHRLENPGRIPLTLIEVQSGPYLGEDDIVRFEDTYGRQ</sequence>
<dbReference type="GO" id="GO:0004475">
    <property type="term" value="F:mannose-1-phosphate guanylyltransferase (GTP) activity"/>
    <property type="evidence" value="ECO:0007669"/>
    <property type="project" value="UniProtKB-EC"/>
</dbReference>
<evidence type="ECO:0000256" key="5">
    <source>
        <dbReference type="ARBA" id="ARBA00022741"/>
    </source>
</evidence>
<dbReference type="eggNOG" id="COG0662">
    <property type="taxonomic scope" value="Bacteria"/>
</dbReference>
<dbReference type="NCBIfam" id="TIGR01479">
    <property type="entry name" value="GMP_PMI"/>
    <property type="match status" value="1"/>
</dbReference>
<keyword evidence="3 12" id="KW-0808">Transferase</keyword>
<dbReference type="CDD" id="cd02509">
    <property type="entry name" value="GDP-M1P_Guanylyltransferase"/>
    <property type="match status" value="1"/>
</dbReference>
<dbReference type="InterPro" id="IPR029044">
    <property type="entry name" value="Nucleotide-diphossugar_trans"/>
</dbReference>
<dbReference type="Pfam" id="PF01050">
    <property type="entry name" value="MannoseP_isomer"/>
    <property type="match status" value="1"/>
</dbReference>
<reference evidence="13" key="1">
    <citation type="journal article" date="2011" name="J. Bacteriol.">
        <title>Complete genome sequence of NBRC 3288, a unique cellulose-nonproducing strain of Gluconacetobacter xylinus isolated from vinegar.</title>
        <authorList>
            <person name="Ogino H."/>
            <person name="Azuma Y."/>
            <person name="Hosoyama A."/>
            <person name="Nakazawa H."/>
            <person name="Matsutani M."/>
            <person name="Hasegawa A."/>
            <person name="Otsuyama K."/>
            <person name="Matsushita K."/>
            <person name="Fujita N."/>
            <person name="Shirai M."/>
        </authorList>
    </citation>
    <scope>NUCLEOTIDE SEQUENCE [LARGE SCALE GENOMIC DNA]</scope>
    <source>
        <strain evidence="13">NBRC 3288 / BCRC 11682 / LMG 1693</strain>
    </source>
</reference>
<dbReference type="SUPFAM" id="SSF51182">
    <property type="entry name" value="RmlC-like cupins"/>
    <property type="match status" value="1"/>
</dbReference>
<dbReference type="FunFam" id="3.90.550.10:FF:000046">
    <property type="entry name" value="Mannose-1-phosphate guanylyltransferase (GDP)"/>
    <property type="match status" value="1"/>
</dbReference>
<evidence type="ECO:0000313" key="12">
    <source>
        <dbReference type="EMBL" id="BAK85192.1"/>
    </source>
</evidence>
<evidence type="ECO:0000256" key="8">
    <source>
        <dbReference type="RuleBase" id="RU004190"/>
    </source>
</evidence>
<evidence type="ECO:0000256" key="3">
    <source>
        <dbReference type="ARBA" id="ARBA00022679"/>
    </source>
</evidence>
<name>G2I3M5_KOMMN</name>
<dbReference type="KEGG" id="gxy:GLX_27800"/>
<dbReference type="Pfam" id="PF00483">
    <property type="entry name" value="NTP_transferase"/>
    <property type="match status" value="1"/>
</dbReference>
<dbReference type="FunFam" id="2.60.120.10:FF:000032">
    <property type="entry name" value="Mannose-1-phosphate guanylyltransferase/mannose-6-phosphate isomerase"/>
    <property type="match status" value="1"/>
</dbReference>
<dbReference type="Gene3D" id="2.60.120.10">
    <property type="entry name" value="Jelly Rolls"/>
    <property type="match status" value="1"/>
</dbReference>
<feature type="domain" description="MannoseP isomerase/GMP-like beta-helix" evidence="11">
    <location>
        <begin position="322"/>
        <end position="375"/>
    </location>
</feature>
<dbReference type="InterPro" id="IPR049577">
    <property type="entry name" value="GMPP_N"/>
</dbReference>
<dbReference type="GO" id="GO:0000271">
    <property type="term" value="P:polysaccharide biosynthetic process"/>
    <property type="evidence" value="ECO:0007669"/>
    <property type="project" value="InterPro"/>
</dbReference>
<evidence type="ECO:0000256" key="4">
    <source>
        <dbReference type="ARBA" id="ARBA00022695"/>
    </source>
</evidence>
<dbReference type="eggNOG" id="COG0836">
    <property type="taxonomic scope" value="Bacteria"/>
</dbReference>
<proteinExistence type="inferred from homology"/>
<dbReference type="Pfam" id="PF22640">
    <property type="entry name" value="ManC_GMP_beta-helix"/>
    <property type="match status" value="1"/>
</dbReference>
<evidence type="ECO:0000256" key="2">
    <source>
        <dbReference type="ARBA" id="ARBA00012387"/>
    </source>
</evidence>
<evidence type="ECO:0000259" key="9">
    <source>
        <dbReference type="Pfam" id="PF00483"/>
    </source>
</evidence>
<dbReference type="InterPro" id="IPR005835">
    <property type="entry name" value="NTP_transferase_dom"/>
</dbReference>
<dbReference type="InterPro" id="IPR001538">
    <property type="entry name" value="Man6P_isomerase-2_C"/>
</dbReference>
<gene>
    <name evidence="12" type="ordered locus">GLX_27800</name>
</gene>
<dbReference type="Proteomes" id="UP000009044">
    <property type="component" value="Chromosome"/>
</dbReference>
<feature type="domain" description="Mannose-6-phosphate isomerase type II C-terminal" evidence="10">
    <location>
        <begin position="380"/>
        <end position="493"/>
    </location>
</feature>
<dbReference type="Gene3D" id="3.90.550.10">
    <property type="entry name" value="Spore Coat Polysaccharide Biosynthesis Protein SpsA, Chain A"/>
    <property type="match status" value="1"/>
</dbReference>
<protein>
    <recommendedName>
        <fullName evidence="2">mannose-1-phosphate guanylyltransferase</fullName>
        <ecNumber evidence="2">2.7.7.13</ecNumber>
    </recommendedName>
</protein>
<comment type="similarity">
    <text evidence="1 8">Belongs to the mannose-6-phosphate isomerase type 2 family.</text>
</comment>
<keyword evidence="4 12" id="KW-0548">Nucleotidyltransferase</keyword>
<dbReference type="InterPro" id="IPR054566">
    <property type="entry name" value="ManC/GMP-like_b-helix"/>
</dbReference>
<dbReference type="STRING" id="634177.GLX_27800"/>
<dbReference type="InterPro" id="IPR011051">
    <property type="entry name" value="RmlC_Cupin_sf"/>
</dbReference>
<keyword evidence="6" id="KW-0342">GTP-binding</keyword>
<dbReference type="AlphaFoldDB" id="G2I3M5"/>
<dbReference type="HOGENOM" id="CLU_035527_1_0_5"/>
<feature type="domain" description="Nucleotidyl transferase" evidence="9">
    <location>
        <begin position="29"/>
        <end position="312"/>
    </location>
</feature>
<dbReference type="EC" id="2.7.7.13" evidence="2"/>
<dbReference type="PATRIC" id="fig|634177.7.peg.3095"/>
<evidence type="ECO:0000256" key="6">
    <source>
        <dbReference type="ARBA" id="ARBA00023134"/>
    </source>
</evidence>
<evidence type="ECO:0000313" key="13">
    <source>
        <dbReference type="Proteomes" id="UP000009044"/>
    </source>
</evidence>
<dbReference type="GO" id="GO:0005525">
    <property type="term" value="F:GTP binding"/>
    <property type="evidence" value="ECO:0007669"/>
    <property type="project" value="UniProtKB-KW"/>
</dbReference>
<evidence type="ECO:0000256" key="1">
    <source>
        <dbReference type="ARBA" id="ARBA00006115"/>
    </source>
</evidence>